<feature type="compositionally biased region" description="Low complexity" evidence="6">
    <location>
        <begin position="213"/>
        <end position="226"/>
    </location>
</feature>
<feature type="compositionally biased region" description="Basic and acidic residues" evidence="6">
    <location>
        <begin position="230"/>
        <end position="242"/>
    </location>
</feature>
<dbReference type="GeneID" id="123723759"/>
<keyword evidence="4" id="KW-0862">Zinc</keyword>
<evidence type="ECO:0000313" key="8">
    <source>
        <dbReference type="Proteomes" id="UP001652741"/>
    </source>
</evidence>
<dbReference type="PROSITE" id="PS00028">
    <property type="entry name" value="ZINC_FINGER_C2H2_1"/>
    <property type="match status" value="7"/>
</dbReference>
<evidence type="ECO:0000256" key="5">
    <source>
        <dbReference type="PROSITE-ProRule" id="PRU00042"/>
    </source>
</evidence>
<evidence type="ECO:0000256" key="3">
    <source>
        <dbReference type="ARBA" id="ARBA00022771"/>
    </source>
</evidence>
<dbReference type="RefSeq" id="XP_045575693.1">
    <property type="nucleotide sequence ID" value="XM_045719737.1"/>
</dbReference>
<evidence type="ECO:0000256" key="4">
    <source>
        <dbReference type="ARBA" id="ARBA00022833"/>
    </source>
</evidence>
<dbReference type="InterPro" id="IPR013087">
    <property type="entry name" value="Znf_C2H2_type"/>
</dbReference>
<dbReference type="PROSITE" id="PS50157">
    <property type="entry name" value="ZINC_FINGER_C2H2_2"/>
    <property type="match status" value="8"/>
</dbReference>
<feature type="region of interest" description="Disordered" evidence="6">
    <location>
        <begin position="186"/>
        <end position="259"/>
    </location>
</feature>
<dbReference type="SMART" id="SM00355">
    <property type="entry name" value="ZnF_C2H2"/>
    <property type="match status" value="8"/>
</dbReference>
<keyword evidence="8" id="KW-1185">Reference proteome</keyword>
<feature type="domain" description="C2H2-type" evidence="7">
    <location>
        <begin position="314"/>
        <end position="341"/>
    </location>
</feature>
<gene>
    <name evidence="9" type="primary">LOC123723759</name>
</gene>
<feature type="domain" description="C2H2-type" evidence="7">
    <location>
        <begin position="370"/>
        <end position="397"/>
    </location>
</feature>
<evidence type="ECO:0000259" key="7">
    <source>
        <dbReference type="PROSITE" id="PS50157"/>
    </source>
</evidence>
<keyword evidence="2" id="KW-0677">Repeat</keyword>
<feature type="domain" description="C2H2-type" evidence="7">
    <location>
        <begin position="258"/>
        <end position="285"/>
    </location>
</feature>
<dbReference type="Pfam" id="PF00096">
    <property type="entry name" value="zf-C2H2"/>
    <property type="match status" value="7"/>
</dbReference>
<feature type="domain" description="C2H2-type" evidence="7">
    <location>
        <begin position="398"/>
        <end position="425"/>
    </location>
</feature>
<name>A0ABM3EXA6_SALSA</name>
<proteinExistence type="predicted"/>
<organism evidence="8 9">
    <name type="scientific">Salmo salar</name>
    <name type="common">Atlantic salmon</name>
    <dbReference type="NCBI Taxonomy" id="8030"/>
    <lineage>
        <taxon>Eukaryota</taxon>
        <taxon>Metazoa</taxon>
        <taxon>Chordata</taxon>
        <taxon>Craniata</taxon>
        <taxon>Vertebrata</taxon>
        <taxon>Euteleostomi</taxon>
        <taxon>Actinopterygii</taxon>
        <taxon>Neopterygii</taxon>
        <taxon>Teleostei</taxon>
        <taxon>Protacanthopterygii</taxon>
        <taxon>Salmoniformes</taxon>
        <taxon>Salmonidae</taxon>
        <taxon>Salmoninae</taxon>
        <taxon>Salmo</taxon>
    </lineage>
</organism>
<keyword evidence="1" id="KW-0479">Metal-binding</keyword>
<feature type="domain" description="C2H2-type" evidence="7">
    <location>
        <begin position="342"/>
        <end position="369"/>
    </location>
</feature>
<dbReference type="SUPFAM" id="SSF57667">
    <property type="entry name" value="beta-beta-alpha zinc fingers"/>
    <property type="match status" value="5"/>
</dbReference>
<evidence type="ECO:0000256" key="2">
    <source>
        <dbReference type="ARBA" id="ARBA00022737"/>
    </source>
</evidence>
<dbReference type="PANTHER" id="PTHR23226">
    <property type="entry name" value="ZINC FINGER AND SCAN DOMAIN-CONTAINING"/>
    <property type="match status" value="1"/>
</dbReference>
<dbReference type="InterPro" id="IPR036236">
    <property type="entry name" value="Znf_C2H2_sf"/>
</dbReference>
<evidence type="ECO:0000256" key="6">
    <source>
        <dbReference type="SAM" id="MobiDB-lite"/>
    </source>
</evidence>
<dbReference type="Proteomes" id="UP001652741">
    <property type="component" value="Chromosome ssa06"/>
</dbReference>
<dbReference type="PANTHER" id="PTHR23226:SF405">
    <property type="entry name" value="GASTRULA ZINC FINGER PROTEIN XLCGF26.1-LIKE-RELATED"/>
    <property type="match status" value="1"/>
</dbReference>
<evidence type="ECO:0000256" key="1">
    <source>
        <dbReference type="ARBA" id="ARBA00022723"/>
    </source>
</evidence>
<accession>A0ABM3EXA6</accession>
<dbReference type="Gene3D" id="3.30.160.60">
    <property type="entry name" value="Classic Zinc Finger"/>
    <property type="match status" value="9"/>
</dbReference>
<protein>
    <submittedName>
        <fullName evidence="9">Zinc finger protein 883 isoform X1</fullName>
    </submittedName>
</protein>
<feature type="compositionally biased region" description="Basic residues" evidence="6">
    <location>
        <begin position="243"/>
        <end position="258"/>
    </location>
</feature>
<feature type="domain" description="C2H2-type" evidence="7">
    <location>
        <begin position="453"/>
        <end position="480"/>
    </location>
</feature>
<evidence type="ECO:0000313" key="9">
    <source>
        <dbReference type="RefSeq" id="XP_045575693.1"/>
    </source>
</evidence>
<feature type="domain" description="C2H2-type" evidence="7">
    <location>
        <begin position="286"/>
        <end position="313"/>
    </location>
</feature>
<sequence length="495" mass="55045">MCFRSVTFYCQYFAPSALTSCSPSHPAFYAHYPEALKFVSDMRCQWRCMFSSNHRKCDEYSTTFVQFIVVKVMLNPLKEQGTVCSASQKMKKQHKHCNTCYSRAAAWKPHSIELHQFKTKLSHCYLRVHATQWTSATVASYSIVQATDRAIPSPSTIPESPGHNSPGSALLLGLKRVSVRLVDCRKTPGKSGTVREGHEEEGDLISSRDTPNRRSLSGRCLSSGDSQPHVADETEKSLSRSEHLKKHQQRSTGKKPHHCCSDCGKSFTSRSDFIIHQRIHTGEKPYCCSQCGKSFAASNTLKSHLRIHTGEKPYPCLDCGKSFSYLGALNIHKLTHTGVKPYSCDQCGKSYAVSEALTIHQCIHTGEKSYSCDQCGKGFSQSAPLNSHQRTHTGEKPYSCDQCGKNFALASSLTRHHRTHTGERPYVCLCGKSFALASTLTTHQLTHTGEKPFSCDQCGKSFAIASSLTRHHRTHTREKPFTCVKCGKSFSQSGP</sequence>
<feature type="domain" description="C2H2-type" evidence="7">
    <location>
        <begin position="426"/>
        <end position="452"/>
    </location>
</feature>
<keyword evidence="3 5" id="KW-0863">Zinc-finger</keyword>
<dbReference type="PROSITE" id="PS51257">
    <property type="entry name" value="PROKAR_LIPOPROTEIN"/>
    <property type="match status" value="1"/>
</dbReference>
<reference evidence="9" key="1">
    <citation type="submission" date="2025-08" db="UniProtKB">
        <authorList>
            <consortium name="RefSeq"/>
        </authorList>
    </citation>
    <scope>IDENTIFICATION</scope>
</reference>